<reference evidence="2" key="1">
    <citation type="submission" date="2014-05" db="EMBL/GenBank/DDBJ databases">
        <title>The genome and life-stage specific transcriptomes of Globodera pallida elucidate key aspects of plant parasitism by a cyst nematode.</title>
        <authorList>
            <person name="Cotton J.A."/>
            <person name="Lilley C.J."/>
            <person name="Jones L.M."/>
            <person name="Kikuchi T."/>
            <person name="Reid A.J."/>
            <person name="Thorpe P."/>
            <person name="Tsai I.J."/>
            <person name="Beasley H."/>
            <person name="Blok V."/>
            <person name="Cock P.J.A."/>
            <person name="Van den Akker S.E."/>
            <person name="Holroyd N."/>
            <person name="Hunt M."/>
            <person name="Mantelin S."/>
            <person name="Naghra H."/>
            <person name="Pain A."/>
            <person name="Palomares-Rius J.E."/>
            <person name="Zarowiecki M."/>
            <person name="Berriman M."/>
            <person name="Jones J.T."/>
            <person name="Urwin P.E."/>
        </authorList>
    </citation>
    <scope>NUCLEOTIDE SEQUENCE [LARGE SCALE GENOMIC DNA]</scope>
    <source>
        <strain evidence="2">Lindley</strain>
    </source>
</reference>
<dbReference type="Pfam" id="PF00651">
    <property type="entry name" value="BTB"/>
    <property type="match status" value="1"/>
</dbReference>
<dbReference type="WBParaSite" id="GPLIN_000493700">
    <property type="protein sequence ID" value="GPLIN_000493700"/>
    <property type="gene ID" value="GPLIN_000493700"/>
</dbReference>
<evidence type="ECO:0000313" key="3">
    <source>
        <dbReference type="WBParaSite" id="GPLIN_000493700"/>
    </source>
</evidence>
<sequence>MFFGQALHLAFYIFAYLYTLDYELFKPLWSIVVNQYILLNDLRFSRGVRPEEVLLVNEKVVYVNKYLLAGYSNFFRTLFFGENAEEKPKVQIDEVPDAVANFERLIATMEPLNVDLTDECIENVLLLANRFLLCPVEKRCVNFLLKKSKKTAICKFRLAHQCGIIPMKQKILEEMAKEDFLIWGVYADNVSEFNKLDAEAVKELQMKAGEF</sequence>
<accession>A0A183BWE8</accession>
<keyword evidence="2" id="KW-1185">Reference proteome</keyword>
<dbReference type="Gene3D" id="3.30.710.10">
    <property type="entry name" value="Potassium Channel Kv1.1, Chain A"/>
    <property type="match status" value="1"/>
</dbReference>
<evidence type="ECO:0000259" key="1">
    <source>
        <dbReference type="PROSITE" id="PS50097"/>
    </source>
</evidence>
<organism evidence="2 3">
    <name type="scientific">Globodera pallida</name>
    <name type="common">Potato cyst nematode worm</name>
    <name type="synonym">Heterodera pallida</name>
    <dbReference type="NCBI Taxonomy" id="36090"/>
    <lineage>
        <taxon>Eukaryota</taxon>
        <taxon>Metazoa</taxon>
        <taxon>Ecdysozoa</taxon>
        <taxon>Nematoda</taxon>
        <taxon>Chromadorea</taxon>
        <taxon>Rhabditida</taxon>
        <taxon>Tylenchina</taxon>
        <taxon>Tylenchomorpha</taxon>
        <taxon>Tylenchoidea</taxon>
        <taxon>Heteroderidae</taxon>
        <taxon>Heteroderinae</taxon>
        <taxon>Globodera</taxon>
    </lineage>
</organism>
<name>A0A183BWE8_GLOPA</name>
<feature type="domain" description="BTB" evidence="1">
    <location>
        <begin position="50"/>
        <end position="118"/>
    </location>
</feature>
<dbReference type="PANTHER" id="PTHR22744:SF14">
    <property type="entry name" value="BTB DOMAIN-CONTAINING PROTEIN-RELATED"/>
    <property type="match status" value="1"/>
</dbReference>
<dbReference type="AlphaFoldDB" id="A0A183BWE8"/>
<dbReference type="Proteomes" id="UP000050741">
    <property type="component" value="Unassembled WGS sequence"/>
</dbReference>
<dbReference type="SUPFAM" id="SSF54695">
    <property type="entry name" value="POZ domain"/>
    <property type="match status" value="1"/>
</dbReference>
<dbReference type="PROSITE" id="PS50097">
    <property type="entry name" value="BTB"/>
    <property type="match status" value="1"/>
</dbReference>
<dbReference type="PANTHER" id="PTHR22744">
    <property type="entry name" value="HELIX LOOP HELIX PROTEIN 21-RELATED"/>
    <property type="match status" value="1"/>
</dbReference>
<proteinExistence type="predicted"/>
<dbReference type="InterPro" id="IPR000210">
    <property type="entry name" value="BTB/POZ_dom"/>
</dbReference>
<dbReference type="InterPro" id="IPR011333">
    <property type="entry name" value="SKP1/BTB/POZ_sf"/>
</dbReference>
<reference evidence="3" key="2">
    <citation type="submission" date="2016-06" db="UniProtKB">
        <authorList>
            <consortium name="WormBaseParasite"/>
        </authorList>
    </citation>
    <scope>IDENTIFICATION</scope>
</reference>
<dbReference type="SMART" id="SM00225">
    <property type="entry name" value="BTB"/>
    <property type="match status" value="1"/>
</dbReference>
<evidence type="ECO:0000313" key="2">
    <source>
        <dbReference type="Proteomes" id="UP000050741"/>
    </source>
</evidence>
<protein>
    <submittedName>
        <fullName evidence="3">BTB domain-containing protein</fullName>
    </submittedName>
</protein>